<dbReference type="GO" id="GO:0003677">
    <property type="term" value="F:DNA binding"/>
    <property type="evidence" value="ECO:0007669"/>
    <property type="project" value="InterPro"/>
</dbReference>
<dbReference type="GO" id="GO:0008270">
    <property type="term" value="F:zinc ion binding"/>
    <property type="evidence" value="ECO:0007669"/>
    <property type="project" value="InterPro"/>
</dbReference>
<proteinExistence type="predicted"/>
<evidence type="ECO:0000313" key="7">
    <source>
        <dbReference type="EMBL" id="KAJ1976387.1"/>
    </source>
</evidence>
<dbReference type="InterPro" id="IPR050815">
    <property type="entry name" value="TF_fung"/>
</dbReference>
<dbReference type="Pfam" id="PF00172">
    <property type="entry name" value="Zn_clus"/>
    <property type="match status" value="1"/>
</dbReference>
<keyword evidence="4" id="KW-0804">Transcription</keyword>
<comment type="subcellular location">
    <subcellularLocation>
        <location evidence="1">Nucleus</location>
    </subcellularLocation>
</comment>
<keyword evidence="8" id="KW-1185">Reference proteome</keyword>
<reference evidence="7" key="1">
    <citation type="submission" date="2022-07" db="EMBL/GenBank/DDBJ databases">
        <title>Phylogenomic reconstructions and comparative analyses of Kickxellomycotina fungi.</title>
        <authorList>
            <person name="Reynolds N.K."/>
            <person name="Stajich J.E."/>
            <person name="Barry K."/>
            <person name="Grigoriev I.V."/>
            <person name="Crous P."/>
            <person name="Smith M.E."/>
        </authorList>
    </citation>
    <scope>NUCLEOTIDE SEQUENCE</scope>
    <source>
        <strain evidence="7">RSA 567</strain>
    </source>
</reference>
<accession>A0A9W8EBJ0</accession>
<evidence type="ECO:0000256" key="5">
    <source>
        <dbReference type="ARBA" id="ARBA00023242"/>
    </source>
</evidence>
<evidence type="ECO:0000256" key="1">
    <source>
        <dbReference type="ARBA" id="ARBA00004123"/>
    </source>
</evidence>
<dbReference type="AlphaFoldDB" id="A0A9W8EBJ0"/>
<gene>
    <name evidence="7" type="ORF">H4R34_003994</name>
</gene>
<dbReference type="GO" id="GO:0005634">
    <property type="term" value="C:nucleus"/>
    <property type="evidence" value="ECO:0007669"/>
    <property type="project" value="UniProtKB-SubCell"/>
</dbReference>
<dbReference type="Gene3D" id="4.10.240.10">
    <property type="entry name" value="Zn(2)-C6 fungal-type DNA-binding domain"/>
    <property type="match status" value="1"/>
</dbReference>
<name>A0A9W8EBJ0_9FUNG</name>
<evidence type="ECO:0000256" key="3">
    <source>
        <dbReference type="ARBA" id="ARBA00023015"/>
    </source>
</evidence>
<dbReference type="GO" id="GO:0006351">
    <property type="term" value="P:DNA-templated transcription"/>
    <property type="evidence" value="ECO:0007669"/>
    <property type="project" value="InterPro"/>
</dbReference>
<dbReference type="PANTHER" id="PTHR47338">
    <property type="entry name" value="ZN(II)2CYS6 TRANSCRIPTION FACTOR (EUROFUNG)-RELATED"/>
    <property type="match status" value="1"/>
</dbReference>
<keyword evidence="3" id="KW-0805">Transcription regulation</keyword>
<dbReference type="CDD" id="cd00067">
    <property type="entry name" value="GAL4"/>
    <property type="match status" value="1"/>
</dbReference>
<keyword evidence="5" id="KW-0539">Nucleus</keyword>
<dbReference type="Proteomes" id="UP001151582">
    <property type="component" value="Unassembled WGS sequence"/>
</dbReference>
<dbReference type="InterPro" id="IPR001138">
    <property type="entry name" value="Zn2Cys6_DnaBD"/>
</dbReference>
<evidence type="ECO:0000259" key="6">
    <source>
        <dbReference type="PROSITE" id="PS50048"/>
    </source>
</evidence>
<keyword evidence="2" id="KW-0479">Metal-binding</keyword>
<dbReference type="SMART" id="SM00906">
    <property type="entry name" value="Fungal_trans"/>
    <property type="match status" value="1"/>
</dbReference>
<dbReference type="SUPFAM" id="SSF57701">
    <property type="entry name" value="Zn2/Cys6 DNA-binding domain"/>
    <property type="match status" value="1"/>
</dbReference>
<dbReference type="CDD" id="cd12148">
    <property type="entry name" value="fungal_TF_MHR"/>
    <property type="match status" value="1"/>
</dbReference>
<dbReference type="SMART" id="SM00066">
    <property type="entry name" value="GAL4"/>
    <property type="match status" value="1"/>
</dbReference>
<dbReference type="EMBL" id="JANBQB010000436">
    <property type="protein sequence ID" value="KAJ1976387.1"/>
    <property type="molecule type" value="Genomic_DNA"/>
</dbReference>
<organism evidence="7 8">
    <name type="scientific">Dimargaris verticillata</name>
    <dbReference type="NCBI Taxonomy" id="2761393"/>
    <lineage>
        <taxon>Eukaryota</taxon>
        <taxon>Fungi</taxon>
        <taxon>Fungi incertae sedis</taxon>
        <taxon>Zoopagomycota</taxon>
        <taxon>Kickxellomycotina</taxon>
        <taxon>Dimargaritomycetes</taxon>
        <taxon>Dimargaritales</taxon>
        <taxon>Dimargaritaceae</taxon>
        <taxon>Dimargaris</taxon>
    </lineage>
</organism>
<dbReference type="GO" id="GO:0000981">
    <property type="term" value="F:DNA-binding transcription factor activity, RNA polymerase II-specific"/>
    <property type="evidence" value="ECO:0007669"/>
    <property type="project" value="InterPro"/>
</dbReference>
<dbReference type="InterPro" id="IPR007219">
    <property type="entry name" value="XnlR_reg_dom"/>
</dbReference>
<sequence length="797" mass="89061">MGSESGATHDAPSSAEKAKQACIYCRRRKIGCDRRLPSCTSCQQRNKVCEYTLTAAKQRKLWHSTQPTHRRPVPIAIRPNAAASSSTSGPDTPSPLMDLAAVPIASDTSRTPETVPLLASSDTLLATPDSVLTSPAMDDWTVASLASSSRGLTPPTDGLAQLSLEDRITAARLQPLTDQYRYLQSMVDELEINPETAFRLMQKLFSSFTLTSQLHARLATPFPNISGHKPGNPYAPFNAPNPTNLTDDTTLPDAPWSAHVMEQFGVQPFANDSDPITYLLRRLSQTLLSDHWRLSYDNAFIGCRPFLDTNADALYAPDLLFHSHVIQSLLYLFCRVAYAGMEDLHYNRILMRLKLGLIKEGILLALLATVAPLSEHPVFQHIPPYLAGTFYYQRLTALIPEIVETTTFDDTMALMVLSEYEMGRGDIEASFNFSAMCLRRLQQFGVDLMDHPARASGQKILAPGRWTAQPSWVTTCDRLLRENTRALWWKLCSNDAITSLVFGRPPLTDMDMALVLCPGFDDGLSRDIVEQLADPQSPLYISPDYPTLLLRHSFTDSGRQPFLDLRRVAHRVATIRANQADDPGLWLRELAPLNQELGKWVALYPLVFSPMQNVYQFSDLSHLERHRLRHRLLAQITFHTVRIYLNHISPIDPWPFAAAADNIRAMGDTREAIQAHCQKLCWESTQALRNVVLQFVMLPSLLENTLLAGALHASAVICIEVCQQEHSPVDARLGASPDPSAVAWAQSFLDEIEAFLAQFGQLWLTNLKVVQTIGEMRTSRRRKLSVTISRWLNLGDG</sequence>
<protein>
    <recommendedName>
        <fullName evidence="6">Zn(2)-C6 fungal-type domain-containing protein</fullName>
    </recommendedName>
</protein>
<evidence type="ECO:0000256" key="4">
    <source>
        <dbReference type="ARBA" id="ARBA00023163"/>
    </source>
</evidence>
<feature type="domain" description="Zn(2)-C6 fungal-type" evidence="6">
    <location>
        <begin position="21"/>
        <end position="51"/>
    </location>
</feature>
<dbReference type="PROSITE" id="PS50048">
    <property type="entry name" value="ZN2_CY6_FUNGAL_2"/>
    <property type="match status" value="1"/>
</dbReference>
<comment type="caution">
    <text evidence="7">The sequence shown here is derived from an EMBL/GenBank/DDBJ whole genome shotgun (WGS) entry which is preliminary data.</text>
</comment>
<dbReference type="PROSITE" id="PS00463">
    <property type="entry name" value="ZN2_CY6_FUNGAL_1"/>
    <property type="match status" value="1"/>
</dbReference>
<dbReference type="OrthoDB" id="6730379at2759"/>
<evidence type="ECO:0000313" key="8">
    <source>
        <dbReference type="Proteomes" id="UP001151582"/>
    </source>
</evidence>
<dbReference type="InterPro" id="IPR036864">
    <property type="entry name" value="Zn2-C6_fun-type_DNA-bd_sf"/>
</dbReference>
<evidence type="ECO:0000256" key="2">
    <source>
        <dbReference type="ARBA" id="ARBA00022723"/>
    </source>
</evidence>
<dbReference type="PANTHER" id="PTHR47338:SF5">
    <property type="entry name" value="ZN(II)2CYS6 TRANSCRIPTION FACTOR (EUROFUNG)"/>
    <property type="match status" value="1"/>
</dbReference>